<gene>
    <name evidence="1" type="ORF">EGM88_07170</name>
</gene>
<accession>A0A3N4P069</accession>
<dbReference type="RefSeq" id="WP_123897301.1">
    <property type="nucleotide sequence ID" value="NZ_RPFJ01000008.1"/>
</dbReference>
<protein>
    <submittedName>
        <fullName evidence="1">Heavy-metal-associated domain-containing protein</fullName>
    </submittedName>
</protein>
<dbReference type="Proteomes" id="UP000270856">
    <property type="component" value="Unassembled WGS sequence"/>
</dbReference>
<comment type="caution">
    <text evidence="1">The sequence shown here is derived from an EMBL/GenBank/DDBJ whole genome shotgun (WGS) entry which is preliminary data.</text>
</comment>
<name>A0A3N4P069_9FLAO</name>
<dbReference type="OrthoDB" id="982897at2"/>
<keyword evidence="2" id="KW-1185">Reference proteome</keyword>
<evidence type="ECO:0000313" key="2">
    <source>
        <dbReference type="Proteomes" id="UP000270856"/>
    </source>
</evidence>
<organism evidence="1 2">
    <name type="scientific">Aureibaculum marinum</name>
    <dbReference type="NCBI Taxonomy" id="2487930"/>
    <lineage>
        <taxon>Bacteria</taxon>
        <taxon>Pseudomonadati</taxon>
        <taxon>Bacteroidota</taxon>
        <taxon>Flavobacteriia</taxon>
        <taxon>Flavobacteriales</taxon>
        <taxon>Flavobacteriaceae</taxon>
        <taxon>Aureibaculum</taxon>
    </lineage>
</organism>
<evidence type="ECO:0000313" key="1">
    <source>
        <dbReference type="EMBL" id="RPD97940.1"/>
    </source>
</evidence>
<proteinExistence type="predicted"/>
<sequence>MSFLSDNVIPGNHGKVFGTDAKSSVDLNKMRKAILEIEGIKCFLFDIEKHPLEFTVHTTKVVEIEAIQNVVKKLGFHAIPKGLFQL</sequence>
<dbReference type="EMBL" id="RPFJ01000008">
    <property type="protein sequence ID" value="RPD97940.1"/>
    <property type="molecule type" value="Genomic_DNA"/>
</dbReference>
<dbReference type="AlphaFoldDB" id="A0A3N4P069"/>
<reference evidence="1 2" key="1">
    <citation type="submission" date="2018-11" db="EMBL/GenBank/DDBJ databases">
        <title>Aureibaculum marinum gen. nov., sp. nov., a member of the family Flavobacteriaceae isolated from the Bohai Sea.</title>
        <authorList>
            <person name="Ji X."/>
        </authorList>
    </citation>
    <scope>NUCLEOTIDE SEQUENCE [LARGE SCALE GENOMIC DNA]</scope>
    <source>
        <strain evidence="1 2">BH-SD17</strain>
    </source>
</reference>